<evidence type="ECO:0000313" key="1">
    <source>
        <dbReference type="EMBL" id="KAJ8630612.1"/>
    </source>
</evidence>
<sequence>MESVTVLQNFNLLSEPEESIVTTVVEKFTVVPQTPGRRCRLFLSNIELTLVAFLETVAFFEPPPSPVALAELADSFQE</sequence>
<proteinExistence type="predicted"/>
<comment type="caution">
    <text evidence="1">The sequence shown here is derived from an EMBL/GenBank/DDBJ whole genome shotgun (WGS) entry which is preliminary data.</text>
</comment>
<dbReference type="Proteomes" id="UP001234297">
    <property type="component" value="Chromosome 7"/>
</dbReference>
<accession>A0ACC2LAQ4</accession>
<protein>
    <submittedName>
        <fullName evidence="1">Uncharacterized protein</fullName>
    </submittedName>
</protein>
<gene>
    <name evidence="1" type="ORF">MRB53_023935</name>
</gene>
<keyword evidence="2" id="KW-1185">Reference proteome</keyword>
<organism evidence="1 2">
    <name type="scientific">Persea americana</name>
    <name type="common">Avocado</name>
    <dbReference type="NCBI Taxonomy" id="3435"/>
    <lineage>
        <taxon>Eukaryota</taxon>
        <taxon>Viridiplantae</taxon>
        <taxon>Streptophyta</taxon>
        <taxon>Embryophyta</taxon>
        <taxon>Tracheophyta</taxon>
        <taxon>Spermatophyta</taxon>
        <taxon>Magnoliopsida</taxon>
        <taxon>Magnoliidae</taxon>
        <taxon>Laurales</taxon>
        <taxon>Lauraceae</taxon>
        <taxon>Persea</taxon>
    </lineage>
</organism>
<name>A0ACC2LAQ4_PERAE</name>
<dbReference type="EMBL" id="CM056815">
    <property type="protein sequence ID" value="KAJ8630612.1"/>
    <property type="molecule type" value="Genomic_DNA"/>
</dbReference>
<evidence type="ECO:0000313" key="2">
    <source>
        <dbReference type="Proteomes" id="UP001234297"/>
    </source>
</evidence>
<reference evidence="1 2" key="1">
    <citation type="journal article" date="2022" name="Hortic Res">
        <title>A haplotype resolved chromosomal level avocado genome allows analysis of novel avocado genes.</title>
        <authorList>
            <person name="Nath O."/>
            <person name="Fletcher S.J."/>
            <person name="Hayward A."/>
            <person name="Shaw L.M."/>
            <person name="Masouleh A.K."/>
            <person name="Furtado A."/>
            <person name="Henry R.J."/>
            <person name="Mitter N."/>
        </authorList>
    </citation>
    <scope>NUCLEOTIDE SEQUENCE [LARGE SCALE GENOMIC DNA]</scope>
    <source>
        <strain evidence="2">cv. Hass</strain>
    </source>
</reference>